<protein>
    <submittedName>
        <fullName evidence="6">Crp/Fnr family transcriptional regulator</fullName>
    </submittedName>
</protein>
<dbReference type="InterPro" id="IPR018490">
    <property type="entry name" value="cNMP-bd_dom_sf"/>
</dbReference>
<keyword evidence="1" id="KW-0805">Transcription regulation</keyword>
<dbReference type="InterPro" id="IPR014710">
    <property type="entry name" value="RmlC-like_jellyroll"/>
</dbReference>
<accession>A0ABR6Z9G0</accession>
<evidence type="ECO:0000259" key="4">
    <source>
        <dbReference type="PROSITE" id="PS50042"/>
    </source>
</evidence>
<dbReference type="PANTHER" id="PTHR24567">
    <property type="entry name" value="CRP FAMILY TRANSCRIPTIONAL REGULATORY PROTEIN"/>
    <property type="match status" value="1"/>
</dbReference>
<feature type="domain" description="Cyclic nucleotide-binding" evidence="4">
    <location>
        <begin position="16"/>
        <end position="123"/>
    </location>
</feature>
<evidence type="ECO:0000313" key="6">
    <source>
        <dbReference type="EMBL" id="MBC3908398.1"/>
    </source>
</evidence>
<dbReference type="PANTHER" id="PTHR24567:SF74">
    <property type="entry name" value="HTH-TYPE TRANSCRIPTIONAL REGULATOR ARCR"/>
    <property type="match status" value="1"/>
</dbReference>
<keyword evidence="7" id="KW-1185">Reference proteome</keyword>
<dbReference type="InterPro" id="IPR000595">
    <property type="entry name" value="cNMP-bd_dom"/>
</dbReference>
<dbReference type="InterPro" id="IPR036390">
    <property type="entry name" value="WH_DNA-bd_sf"/>
</dbReference>
<dbReference type="InterPro" id="IPR036388">
    <property type="entry name" value="WH-like_DNA-bd_sf"/>
</dbReference>
<organism evidence="6 7">
    <name type="scientific">Undibacterium umbellatum</name>
    <dbReference type="NCBI Taxonomy" id="2762300"/>
    <lineage>
        <taxon>Bacteria</taxon>
        <taxon>Pseudomonadati</taxon>
        <taxon>Pseudomonadota</taxon>
        <taxon>Betaproteobacteria</taxon>
        <taxon>Burkholderiales</taxon>
        <taxon>Oxalobacteraceae</taxon>
        <taxon>Undibacterium</taxon>
    </lineage>
</organism>
<proteinExistence type="predicted"/>
<sequence length="229" mass="25611">MASQANVMNNLLADPWFASLPMADRKFMLASCEHLRLRPGEMLFRQGDQPSGFYALLSGSLKMSTLSAEGREAILIFLEAATWFGEISLIDDLPRTHDATALTEVELLVLAPQVFRSLMQRNSFANAITRMLAKRIRLLYGIVEDAGLRSVRARVARRLLLLAEVANRQQDGHAVVPVTQEALAMMLGMTRQTLSKELRFFKQDGLIRLAYGKIEILSESKLSALCDKE</sequence>
<dbReference type="Gene3D" id="2.60.120.10">
    <property type="entry name" value="Jelly Rolls"/>
    <property type="match status" value="1"/>
</dbReference>
<dbReference type="SMART" id="SM00419">
    <property type="entry name" value="HTH_CRP"/>
    <property type="match status" value="1"/>
</dbReference>
<feature type="domain" description="HTH crp-type" evidence="5">
    <location>
        <begin position="149"/>
        <end position="220"/>
    </location>
</feature>
<dbReference type="Pfam" id="PF00027">
    <property type="entry name" value="cNMP_binding"/>
    <property type="match status" value="1"/>
</dbReference>
<evidence type="ECO:0000259" key="5">
    <source>
        <dbReference type="PROSITE" id="PS51063"/>
    </source>
</evidence>
<evidence type="ECO:0000313" key="7">
    <source>
        <dbReference type="Proteomes" id="UP000646911"/>
    </source>
</evidence>
<dbReference type="Pfam" id="PF13545">
    <property type="entry name" value="HTH_Crp_2"/>
    <property type="match status" value="1"/>
</dbReference>
<gene>
    <name evidence="6" type="ORF">H8L47_12595</name>
</gene>
<dbReference type="SUPFAM" id="SSF51206">
    <property type="entry name" value="cAMP-binding domain-like"/>
    <property type="match status" value="1"/>
</dbReference>
<dbReference type="PROSITE" id="PS51063">
    <property type="entry name" value="HTH_CRP_2"/>
    <property type="match status" value="1"/>
</dbReference>
<dbReference type="Proteomes" id="UP000646911">
    <property type="component" value="Unassembled WGS sequence"/>
</dbReference>
<dbReference type="InterPro" id="IPR012318">
    <property type="entry name" value="HTH_CRP"/>
</dbReference>
<dbReference type="CDD" id="cd00038">
    <property type="entry name" value="CAP_ED"/>
    <property type="match status" value="1"/>
</dbReference>
<reference evidence="6 7" key="1">
    <citation type="submission" date="2020-08" db="EMBL/GenBank/DDBJ databases">
        <title>Novel species isolated from subtropical streams in China.</title>
        <authorList>
            <person name="Lu H."/>
        </authorList>
    </citation>
    <scope>NUCLEOTIDE SEQUENCE [LARGE SCALE GENOMIC DNA]</scope>
    <source>
        <strain evidence="6 7">NL8W</strain>
    </source>
</reference>
<dbReference type="SUPFAM" id="SSF46785">
    <property type="entry name" value="Winged helix' DNA-binding domain"/>
    <property type="match status" value="1"/>
</dbReference>
<dbReference type="PROSITE" id="PS50042">
    <property type="entry name" value="CNMP_BINDING_3"/>
    <property type="match status" value="1"/>
</dbReference>
<name>A0ABR6Z9G0_9BURK</name>
<evidence type="ECO:0000256" key="3">
    <source>
        <dbReference type="ARBA" id="ARBA00023163"/>
    </source>
</evidence>
<dbReference type="EMBL" id="JACOFX010000005">
    <property type="protein sequence ID" value="MBC3908398.1"/>
    <property type="molecule type" value="Genomic_DNA"/>
</dbReference>
<dbReference type="Gene3D" id="1.10.10.10">
    <property type="entry name" value="Winged helix-like DNA-binding domain superfamily/Winged helix DNA-binding domain"/>
    <property type="match status" value="1"/>
</dbReference>
<dbReference type="SMART" id="SM00100">
    <property type="entry name" value="cNMP"/>
    <property type="match status" value="1"/>
</dbReference>
<comment type="caution">
    <text evidence="6">The sequence shown here is derived from an EMBL/GenBank/DDBJ whole genome shotgun (WGS) entry which is preliminary data.</text>
</comment>
<dbReference type="InterPro" id="IPR050397">
    <property type="entry name" value="Env_Response_Regulators"/>
</dbReference>
<evidence type="ECO:0000256" key="1">
    <source>
        <dbReference type="ARBA" id="ARBA00023015"/>
    </source>
</evidence>
<evidence type="ECO:0000256" key="2">
    <source>
        <dbReference type="ARBA" id="ARBA00023125"/>
    </source>
</evidence>
<keyword evidence="2" id="KW-0238">DNA-binding</keyword>
<keyword evidence="3" id="KW-0804">Transcription</keyword>